<dbReference type="HOGENOM" id="CLU_082726_0_1_9"/>
<evidence type="ECO:0000313" key="3">
    <source>
        <dbReference type="Proteomes" id="UP000000256"/>
    </source>
</evidence>
<dbReference type="GO" id="GO:0008168">
    <property type="term" value="F:methyltransferase activity"/>
    <property type="evidence" value="ECO:0007669"/>
    <property type="project" value="UniProtKB-KW"/>
</dbReference>
<dbReference type="KEGG" id="csc:Csac_2632"/>
<dbReference type="AlphaFoldDB" id="A4XMR8"/>
<protein>
    <submittedName>
        <fullName evidence="2">Methyltransferase type 11</fullName>
    </submittedName>
</protein>
<reference evidence="2 3" key="1">
    <citation type="journal article" date="2008" name="Appl. Environ. Microbiol.">
        <title>Hydrogenomics of the extremely thermophilic bacterium Caldicellulosiruptor saccharolyticus.</title>
        <authorList>
            <person name="van de Werken H.J."/>
            <person name="Verhaart M.R."/>
            <person name="VanFossen A.L."/>
            <person name="Willquist K."/>
            <person name="Lewis D.L."/>
            <person name="Nichols J.D."/>
            <person name="Goorissen H.P."/>
            <person name="Mongodin E.F."/>
            <person name="Nelson K.E."/>
            <person name="van Niel E.W."/>
            <person name="Stams A.J."/>
            <person name="Ward D.E."/>
            <person name="de Vos W.M."/>
            <person name="van der Oost J."/>
            <person name="Kelly R.M."/>
            <person name="Kengen S.W."/>
        </authorList>
    </citation>
    <scope>NUCLEOTIDE SEQUENCE [LARGE SCALE GENOMIC DNA]</scope>
    <source>
        <strain evidence="3">ATCC 43494 / DSM 8903 / Tp8T 6331</strain>
    </source>
</reference>
<proteinExistence type="predicted"/>
<dbReference type="Proteomes" id="UP000000256">
    <property type="component" value="Chromosome"/>
</dbReference>
<dbReference type="Pfam" id="PF13489">
    <property type="entry name" value="Methyltransf_23"/>
    <property type="match status" value="1"/>
</dbReference>
<evidence type="ECO:0000313" key="2">
    <source>
        <dbReference type="EMBL" id="ABP68203.1"/>
    </source>
</evidence>
<name>A4XMR8_CALS8</name>
<keyword evidence="2" id="KW-0808">Transferase</keyword>
<dbReference type="eggNOG" id="COG2227">
    <property type="taxonomic scope" value="Bacteria"/>
</dbReference>
<keyword evidence="2" id="KW-0489">Methyltransferase</keyword>
<dbReference type="RefSeq" id="WP_011918119.1">
    <property type="nucleotide sequence ID" value="NC_009437.1"/>
</dbReference>
<keyword evidence="1" id="KW-1133">Transmembrane helix</keyword>
<keyword evidence="3" id="KW-1185">Reference proteome</keyword>
<feature type="transmembrane region" description="Helical" evidence="1">
    <location>
        <begin position="153"/>
        <end position="175"/>
    </location>
</feature>
<keyword evidence="1" id="KW-0472">Membrane</keyword>
<sequence>MDIGCGPAYFSKFYEYTGIDANAEKTGNNIIKARIEEVQLKDKYDVILALDVLEHLEDDRVILRYLRNNLKEDGIAIITVPAHPWLFSEHDRVCGHYRRYTKKQLKELFKTFDCKIYYYNSLLFPVEVLYRMFTKGRDNLKPIPSMLNRLLFLILSMEYYLLPLLPTGLSLLAIIKNKRGGEKG</sequence>
<evidence type="ECO:0000256" key="1">
    <source>
        <dbReference type="SAM" id="Phobius"/>
    </source>
</evidence>
<gene>
    <name evidence="2" type="ordered locus">Csac_2632</name>
</gene>
<dbReference type="EMBL" id="CP000679">
    <property type="protein sequence ID" value="ABP68203.1"/>
    <property type="molecule type" value="Genomic_DNA"/>
</dbReference>
<organism evidence="2 3">
    <name type="scientific">Caldicellulosiruptor saccharolyticus (strain ATCC 43494 / DSM 8903 / Tp8T 6331)</name>
    <dbReference type="NCBI Taxonomy" id="351627"/>
    <lineage>
        <taxon>Bacteria</taxon>
        <taxon>Bacillati</taxon>
        <taxon>Bacillota</taxon>
        <taxon>Bacillota incertae sedis</taxon>
        <taxon>Caldicellulosiruptorales</taxon>
        <taxon>Caldicellulosiruptoraceae</taxon>
        <taxon>Caldicellulosiruptor</taxon>
    </lineage>
</organism>
<dbReference type="STRING" id="351627.Csac_2632"/>
<dbReference type="GO" id="GO:0032259">
    <property type="term" value="P:methylation"/>
    <property type="evidence" value="ECO:0007669"/>
    <property type="project" value="UniProtKB-KW"/>
</dbReference>
<dbReference type="SUPFAM" id="SSF53335">
    <property type="entry name" value="S-adenosyl-L-methionine-dependent methyltransferases"/>
    <property type="match status" value="1"/>
</dbReference>
<dbReference type="Gene3D" id="3.40.50.150">
    <property type="entry name" value="Vaccinia Virus protein VP39"/>
    <property type="match status" value="1"/>
</dbReference>
<keyword evidence="1" id="KW-0812">Transmembrane</keyword>
<dbReference type="InterPro" id="IPR029063">
    <property type="entry name" value="SAM-dependent_MTases_sf"/>
</dbReference>
<dbReference type="CDD" id="cd02440">
    <property type="entry name" value="AdoMet_MTases"/>
    <property type="match status" value="1"/>
</dbReference>
<accession>A4XMR8</accession>